<sequence length="310" mass="34637">YSFALFLEQHRTSEILVEELAKRGVSVDYGWELLDTKVVEAEEDGQEPYVETIIRRALSGDNTCADEKVFIGRVDQMQEQEGKAYETQTVRSQYLIAADGGRSTVRHKLNIPFPGRLIPQKSFMWDGTFESDCDLSGVSFISGANHKTMLVFPLTNGDVRVVVEDLDSDEKEDVATTLKDLTTEKFEKMASAAIAPSTFKIKTTSWLTCFKVNERRADKFIYKNRIFLIGDAAHIHSPAGGQGLNTGLHDAHNLAWKLALVLNKVAPESLLASYEGERQAMADRSIALSAKLLRVNRANGYVGQIIKRLY</sequence>
<keyword evidence="4" id="KW-0560">Oxidoreductase</keyword>
<dbReference type="Pfam" id="PF01494">
    <property type="entry name" value="FAD_binding_3"/>
    <property type="match status" value="1"/>
</dbReference>
<evidence type="ECO:0000313" key="6">
    <source>
        <dbReference type="EMBL" id="KAG9319041.1"/>
    </source>
</evidence>
<dbReference type="InterPro" id="IPR050641">
    <property type="entry name" value="RIFMO-like"/>
</dbReference>
<evidence type="ECO:0000256" key="4">
    <source>
        <dbReference type="ARBA" id="ARBA00023002"/>
    </source>
</evidence>
<reference evidence="6" key="1">
    <citation type="submission" date="2021-07" db="EMBL/GenBank/DDBJ databases">
        <title>Draft genome of Mortierella alpina, strain LL118, isolated from an aspen leaf litter sample.</title>
        <authorList>
            <person name="Yang S."/>
            <person name="Vinatzer B.A."/>
        </authorList>
    </citation>
    <scope>NUCLEOTIDE SEQUENCE</scope>
    <source>
        <strain evidence="6">LL118</strain>
    </source>
</reference>
<dbReference type="AlphaFoldDB" id="A0A9P8CUQ2"/>
<accession>A0A9P8CUQ2</accession>
<evidence type="ECO:0000256" key="3">
    <source>
        <dbReference type="ARBA" id="ARBA00022827"/>
    </source>
</evidence>
<protein>
    <recommendedName>
        <fullName evidence="5">FAD-binding domain-containing protein</fullName>
    </recommendedName>
</protein>
<feature type="domain" description="FAD-binding" evidence="5">
    <location>
        <begin position="85"/>
        <end position="285"/>
    </location>
</feature>
<proteinExistence type="predicted"/>
<dbReference type="InterPro" id="IPR036188">
    <property type="entry name" value="FAD/NAD-bd_sf"/>
</dbReference>
<feature type="non-terminal residue" evidence="6">
    <location>
        <position position="310"/>
    </location>
</feature>
<comment type="cofactor">
    <cofactor evidence="1">
        <name>FAD</name>
        <dbReference type="ChEBI" id="CHEBI:57692"/>
    </cofactor>
</comment>
<dbReference type="PRINTS" id="PR00420">
    <property type="entry name" value="RNGMNOXGNASE"/>
</dbReference>
<dbReference type="GO" id="GO:0071949">
    <property type="term" value="F:FAD binding"/>
    <property type="evidence" value="ECO:0007669"/>
    <property type="project" value="InterPro"/>
</dbReference>
<evidence type="ECO:0000256" key="2">
    <source>
        <dbReference type="ARBA" id="ARBA00022630"/>
    </source>
</evidence>
<organism evidence="6 7">
    <name type="scientific">Mortierella alpina</name>
    <name type="common">Oleaginous fungus</name>
    <name type="synonym">Mortierella renispora</name>
    <dbReference type="NCBI Taxonomy" id="64518"/>
    <lineage>
        <taxon>Eukaryota</taxon>
        <taxon>Fungi</taxon>
        <taxon>Fungi incertae sedis</taxon>
        <taxon>Mucoromycota</taxon>
        <taxon>Mortierellomycotina</taxon>
        <taxon>Mortierellomycetes</taxon>
        <taxon>Mortierellales</taxon>
        <taxon>Mortierellaceae</taxon>
        <taxon>Mortierella</taxon>
    </lineage>
</organism>
<evidence type="ECO:0000259" key="5">
    <source>
        <dbReference type="Pfam" id="PF01494"/>
    </source>
</evidence>
<keyword evidence="3" id="KW-0274">FAD</keyword>
<gene>
    <name evidence="6" type="ORF">KVV02_008463</name>
</gene>
<evidence type="ECO:0000313" key="7">
    <source>
        <dbReference type="Proteomes" id="UP000717515"/>
    </source>
</evidence>
<name>A0A9P8CUQ2_MORAP</name>
<evidence type="ECO:0000256" key="1">
    <source>
        <dbReference type="ARBA" id="ARBA00001974"/>
    </source>
</evidence>
<dbReference type="InterPro" id="IPR002938">
    <property type="entry name" value="FAD-bd"/>
</dbReference>
<keyword evidence="2" id="KW-0285">Flavoprotein</keyword>
<dbReference type="PANTHER" id="PTHR43004:SF19">
    <property type="entry name" value="BINDING MONOOXYGENASE, PUTATIVE (JCVI)-RELATED"/>
    <property type="match status" value="1"/>
</dbReference>
<dbReference type="PANTHER" id="PTHR43004">
    <property type="entry name" value="TRK SYSTEM POTASSIUM UPTAKE PROTEIN"/>
    <property type="match status" value="1"/>
</dbReference>
<dbReference type="SUPFAM" id="SSF54373">
    <property type="entry name" value="FAD-linked reductases, C-terminal domain"/>
    <property type="match status" value="1"/>
</dbReference>
<comment type="caution">
    <text evidence="6">The sequence shown here is derived from an EMBL/GenBank/DDBJ whole genome shotgun (WGS) entry which is preliminary data.</text>
</comment>
<dbReference type="SUPFAM" id="SSF51905">
    <property type="entry name" value="FAD/NAD(P)-binding domain"/>
    <property type="match status" value="1"/>
</dbReference>
<dbReference type="Gene3D" id="3.50.50.60">
    <property type="entry name" value="FAD/NAD(P)-binding domain"/>
    <property type="match status" value="2"/>
</dbReference>
<dbReference type="Proteomes" id="UP000717515">
    <property type="component" value="Unassembled WGS sequence"/>
</dbReference>
<feature type="non-terminal residue" evidence="6">
    <location>
        <position position="1"/>
    </location>
</feature>
<dbReference type="EMBL" id="JAIFTL010000888">
    <property type="protein sequence ID" value="KAG9319041.1"/>
    <property type="molecule type" value="Genomic_DNA"/>
</dbReference>
<dbReference type="GO" id="GO:0016709">
    <property type="term" value="F:oxidoreductase activity, acting on paired donors, with incorporation or reduction of molecular oxygen, NAD(P)H as one donor, and incorporation of one atom of oxygen"/>
    <property type="evidence" value="ECO:0007669"/>
    <property type="project" value="UniProtKB-ARBA"/>
</dbReference>